<dbReference type="GO" id="GO:0016874">
    <property type="term" value="F:ligase activity"/>
    <property type="evidence" value="ECO:0007669"/>
    <property type="project" value="UniProtKB-KW"/>
</dbReference>
<evidence type="ECO:0000256" key="4">
    <source>
        <dbReference type="PROSITE-ProRule" id="PRU00409"/>
    </source>
</evidence>
<keyword evidence="2 4" id="KW-0547">Nucleotide-binding</keyword>
<dbReference type="Gene3D" id="3.30.470.20">
    <property type="entry name" value="ATP-grasp fold, B domain"/>
    <property type="match status" value="2"/>
</dbReference>
<protein>
    <recommendedName>
        <fullName evidence="5">ATP-grasp domain-containing protein</fullName>
    </recommendedName>
</protein>
<dbReference type="PANTHER" id="PTHR43585">
    <property type="entry name" value="FUMIPYRROLE BIOSYNTHESIS PROTEIN C"/>
    <property type="match status" value="1"/>
</dbReference>
<dbReference type="GO" id="GO:0005524">
    <property type="term" value="F:ATP binding"/>
    <property type="evidence" value="ECO:0007669"/>
    <property type="project" value="UniProtKB-UniRule"/>
</dbReference>
<keyword evidence="7" id="KW-1185">Reference proteome</keyword>
<dbReference type="AlphaFoldDB" id="V5FHI3"/>
<dbReference type="RefSeq" id="WP_023405490.1">
    <property type="nucleotide sequence ID" value="NZ_BAUJ01000073.1"/>
</dbReference>
<evidence type="ECO:0000313" key="6">
    <source>
        <dbReference type="EMBL" id="GAD91198.1"/>
    </source>
</evidence>
<dbReference type="GO" id="GO:0046872">
    <property type="term" value="F:metal ion binding"/>
    <property type="evidence" value="ECO:0007669"/>
    <property type="project" value="InterPro"/>
</dbReference>
<dbReference type="Proteomes" id="UP000017800">
    <property type="component" value="Unassembled WGS sequence"/>
</dbReference>
<keyword evidence="1" id="KW-0436">Ligase</keyword>
<sequence length="837" mass="93502">MYGLVLGRYREQLDVLAENGAQLIRLLKRSDYQNELERNIGRHVPAQFVIVSDKEYDKLDSLKEIASAVSEQLDLQFVITFNDSCQLKACRLSQFLELNYLYTEASIERSFSKQKMRVALGTSAINIDWCMAQDKAELSTFFDHCSTGIVVKPVSGEGSKDVGIVHSREELGAFKVSFPALCEAYVQGQEYSIEAISIGGHHEVVAIAKKQLNPGTMIAEAHIAPAPISDAVIEGITSAMVEALDALGFVNGVSHTEILVDKQGAQDQVKIIESHTRVGGALMTDLVSCTYGVDLIELNALQVLGMDIAPHLHRYKRQKPVVSVLCYKFYHYNDPVLFKDFNLDPFSDFSLTRTKEFVPRGKAIKDVNSVVDRLIGVVAPVHQYKEVDNLLCTMRDAPITTVPDKNNSDIPKVKTVTATRELSNSDPVCQQNIAILGTMRPIHHALKSLGFNLTLIMDRSSMTPAYCCAIYDRVIIVERQDDQLLEDLVEGLHRQKPFASMVCYTDKWQKKALSISKRLDLEYYLNESAVKQSISKHLMRTAIPDKYNPHFQLIDNQEQLYQTVSAVDYDVIVKPISASASRGVTRIPADCEDPASLYGNNEGVYPALLESCILGKEYSVEAFSHKEQHKILCVTEKMVDKANFVETGHRLPAVLDTPDVEEAVSEAVKEVLDSIGHTNGFSHTEVFIHNKDIKVVETHTRLGGDRIPEMLHSVSGMDLFYYWALISVRHIVPAVDSELSEFVANFKTDGFACIMFALPKAQGLSFAGIANKLALLDMPGVINVYDIMPKGHRPEQVHHSFDRTMAIQVKTPCYDKVIQLCETALNQTELLYQYQLS</sequence>
<dbReference type="PANTHER" id="PTHR43585:SF2">
    <property type="entry name" value="ATP-GRASP ENZYME FSQD"/>
    <property type="match status" value="1"/>
</dbReference>
<dbReference type="Pfam" id="PF13535">
    <property type="entry name" value="ATP-grasp_4"/>
    <property type="match status" value="2"/>
</dbReference>
<evidence type="ECO:0000259" key="5">
    <source>
        <dbReference type="PROSITE" id="PS50975"/>
    </source>
</evidence>
<dbReference type="PROSITE" id="PS50975">
    <property type="entry name" value="ATP_GRASP"/>
    <property type="match status" value="2"/>
</dbReference>
<proteinExistence type="predicted"/>
<feature type="domain" description="ATP-grasp" evidence="5">
    <location>
        <begin position="116"/>
        <end position="304"/>
    </location>
</feature>
<name>V5FHI3_9VIBR</name>
<feature type="domain" description="ATP-grasp" evidence="5">
    <location>
        <begin position="535"/>
        <end position="728"/>
    </location>
</feature>
<evidence type="ECO:0000256" key="2">
    <source>
        <dbReference type="ARBA" id="ARBA00022741"/>
    </source>
</evidence>
<evidence type="ECO:0000256" key="1">
    <source>
        <dbReference type="ARBA" id="ARBA00022598"/>
    </source>
</evidence>
<keyword evidence="3 4" id="KW-0067">ATP-binding</keyword>
<dbReference type="InterPro" id="IPR011761">
    <property type="entry name" value="ATP-grasp"/>
</dbReference>
<dbReference type="SUPFAM" id="SSF56059">
    <property type="entry name" value="Glutathione synthetase ATP-binding domain-like"/>
    <property type="match status" value="2"/>
</dbReference>
<reference evidence="6 7" key="1">
    <citation type="submission" date="2013-10" db="EMBL/GenBank/DDBJ databases">
        <authorList>
            <person name="Ichikawa N."/>
            <person name="Kimura A."/>
            <person name="Ohji S."/>
            <person name="Hosoyama A."/>
            <person name="Fujita N."/>
        </authorList>
    </citation>
    <scope>NUCLEOTIDE SEQUENCE [LARGE SCALE GENOMIC DNA]</scope>
    <source>
        <strain evidence="6 7">NBRC 102217</strain>
    </source>
</reference>
<reference evidence="6 7" key="2">
    <citation type="submission" date="2013-11" db="EMBL/GenBank/DDBJ databases">
        <title>Whole genome shotgun sequence of Vibrio halioticoli NBRC 102217.</title>
        <authorList>
            <person name="Isaki S."/>
            <person name="Kimura A."/>
            <person name="Ohji S."/>
            <person name="Hosoyama A."/>
            <person name="Fujita N."/>
            <person name="Hashimoto M."/>
            <person name="Hosoyama Y."/>
            <person name="Yamazoe A."/>
        </authorList>
    </citation>
    <scope>NUCLEOTIDE SEQUENCE [LARGE SCALE GENOMIC DNA]</scope>
    <source>
        <strain evidence="6 7">NBRC 102217</strain>
    </source>
</reference>
<organism evidence="6 7">
    <name type="scientific">Vibrio halioticoli NBRC 102217</name>
    <dbReference type="NCBI Taxonomy" id="1219072"/>
    <lineage>
        <taxon>Bacteria</taxon>
        <taxon>Pseudomonadati</taxon>
        <taxon>Pseudomonadota</taxon>
        <taxon>Gammaproteobacteria</taxon>
        <taxon>Vibrionales</taxon>
        <taxon>Vibrionaceae</taxon>
        <taxon>Vibrio</taxon>
    </lineage>
</organism>
<comment type="caution">
    <text evidence="6">The sequence shown here is derived from an EMBL/GenBank/DDBJ whole genome shotgun (WGS) entry which is preliminary data.</text>
</comment>
<dbReference type="InterPro" id="IPR052032">
    <property type="entry name" value="ATP-dep_AA_Ligase"/>
</dbReference>
<accession>V5FHI3</accession>
<evidence type="ECO:0000313" key="7">
    <source>
        <dbReference type="Proteomes" id="UP000017800"/>
    </source>
</evidence>
<evidence type="ECO:0000256" key="3">
    <source>
        <dbReference type="ARBA" id="ARBA00022840"/>
    </source>
</evidence>
<gene>
    <name evidence="6" type="ORF">VHA01S_073_00100</name>
</gene>
<dbReference type="eggNOG" id="COG0151">
    <property type="taxonomic scope" value="Bacteria"/>
</dbReference>
<dbReference type="EMBL" id="BAUJ01000073">
    <property type="protein sequence ID" value="GAD91198.1"/>
    <property type="molecule type" value="Genomic_DNA"/>
</dbReference>